<reference evidence="4 5" key="1">
    <citation type="submission" date="2018-09" db="EMBL/GenBank/DDBJ databases">
        <authorList>
            <person name="Zhu H."/>
        </authorList>
    </citation>
    <scope>NUCLEOTIDE SEQUENCE [LARGE SCALE GENOMIC DNA]</scope>
    <source>
        <strain evidence="4 5">K1S02-61</strain>
    </source>
</reference>
<evidence type="ECO:0000313" key="5">
    <source>
        <dbReference type="Proteomes" id="UP000284006"/>
    </source>
</evidence>
<feature type="signal peptide" evidence="2">
    <location>
        <begin position="1"/>
        <end position="17"/>
    </location>
</feature>
<dbReference type="RefSeq" id="WP_119809918.1">
    <property type="nucleotide sequence ID" value="NZ_QYUP01000065.1"/>
</dbReference>
<proteinExistence type="predicted"/>
<feature type="region of interest" description="Disordered" evidence="1">
    <location>
        <begin position="266"/>
        <end position="285"/>
    </location>
</feature>
<dbReference type="OrthoDB" id="7057818at2"/>
<evidence type="ECO:0000256" key="1">
    <source>
        <dbReference type="SAM" id="MobiDB-lite"/>
    </source>
</evidence>
<dbReference type="Proteomes" id="UP000284006">
    <property type="component" value="Unassembled WGS sequence"/>
</dbReference>
<dbReference type="Pfam" id="PF10988">
    <property type="entry name" value="DUF2807"/>
    <property type="match status" value="1"/>
</dbReference>
<dbReference type="PANTHER" id="PTHR39200:SF1">
    <property type="entry name" value="AUTO-TRANSPORTER ADHESIN HEAD GIN DOMAIN-CONTAINING PROTEIN-RELATED"/>
    <property type="match status" value="1"/>
</dbReference>
<dbReference type="AlphaFoldDB" id="A0A418Y5H7"/>
<name>A0A418Y5H7_9BURK</name>
<comment type="caution">
    <text evidence="4">The sequence shown here is derived from an EMBL/GenBank/DDBJ whole genome shotgun (WGS) entry which is preliminary data.</text>
</comment>
<organism evidence="4 5">
    <name type="scientific">Massilia cavernae</name>
    <dbReference type="NCBI Taxonomy" id="2320864"/>
    <lineage>
        <taxon>Bacteria</taxon>
        <taxon>Pseudomonadati</taxon>
        <taxon>Pseudomonadota</taxon>
        <taxon>Betaproteobacteria</taxon>
        <taxon>Burkholderiales</taxon>
        <taxon>Oxalobacteraceae</taxon>
        <taxon>Telluria group</taxon>
        <taxon>Massilia</taxon>
    </lineage>
</organism>
<feature type="chain" id="PRO_5019511371" evidence="2">
    <location>
        <begin position="18"/>
        <end position="285"/>
    </location>
</feature>
<evidence type="ECO:0000313" key="4">
    <source>
        <dbReference type="EMBL" id="RJG21919.1"/>
    </source>
</evidence>
<accession>A0A418Y5H7</accession>
<gene>
    <name evidence="4" type="ORF">D3872_05955</name>
</gene>
<protein>
    <submittedName>
        <fullName evidence="4">DUF2807 domain-containing protein</fullName>
    </submittedName>
</protein>
<evidence type="ECO:0000259" key="3">
    <source>
        <dbReference type="Pfam" id="PF10988"/>
    </source>
</evidence>
<dbReference type="EMBL" id="QYUP01000065">
    <property type="protein sequence ID" value="RJG21919.1"/>
    <property type="molecule type" value="Genomic_DNA"/>
</dbReference>
<sequence length="285" mass="29291">MRTLVSLACLAALTGCAIIVTPNDDVQVHSVFSSDGVKGDGRLASEQRPVSSLPGLDVTGPMHVDVRVGGTPGLSIEADSNLLPMIRSEVAGDTMRIWIDGKVRTDHAIRITYNVPQLTHLRTTGSGRMDVSGLNGAPLTFVKTGSGQATLSGRVGNLDVRNTGSGAVNAAGLYSQSTTATLAGSGRITLGQVRGEQLNAHVKGSGDIEASGEVQALNASVSGSGDVHLARLTAQRADLSTNGSGDISAFVKQSLVAYGNGSGRITVHGNPSQRNVSGKRVDVLN</sequence>
<dbReference type="Gene3D" id="2.160.20.120">
    <property type="match status" value="1"/>
</dbReference>
<dbReference type="PROSITE" id="PS51257">
    <property type="entry name" value="PROKAR_LIPOPROTEIN"/>
    <property type="match status" value="1"/>
</dbReference>
<dbReference type="PANTHER" id="PTHR39200">
    <property type="entry name" value="HYPOTHETICAL EXPORTED PROTEIN"/>
    <property type="match status" value="1"/>
</dbReference>
<evidence type="ECO:0000256" key="2">
    <source>
        <dbReference type="SAM" id="SignalP"/>
    </source>
</evidence>
<feature type="domain" description="Putative auto-transporter adhesin head GIN" evidence="3">
    <location>
        <begin position="177"/>
        <end position="271"/>
    </location>
</feature>
<keyword evidence="5" id="KW-1185">Reference proteome</keyword>
<dbReference type="InterPro" id="IPR021255">
    <property type="entry name" value="DUF2807"/>
</dbReference>
<keyword evidence="2" id="KW-0732">Signal</keyword>